<dbReference type="Proteomes" id="UP000254134">
    <property type="component" value="Unassembled WGS sequence"/>
</dbReference>
<keyword evidence="3" id="KW-0119">Carbohydrate metabolism</keyword>
<sequence length="221" mass="23061">MVPNLYPAFERQEVVIHAPRHVRSLAELTAAELALVAEAWRLRAAAAARDGFPALHAFVNEGAAAGASLPHSHSQLVWLRELPPAVVAEQEAAAGCRLCALLAAERGAGDRVVVERDGLVALCPAAGRVPYEILVAPAVHGGGGFGPALDGALALAADLVRALQAAEGHVAWNLWLHSGDHWHVEILPRLATFGGVELGAGIYVLAVAPEDAAAALRERLP</sequence>
<accession>A0A7M2YVH5</accession>
<organism evidence="5 6">
    <name type="scientific">Gaiella occulta</name>
    <dbReference type="NCBI Taxonomy" id="1002870"/>
    <lineage>
        <taxon>Bacteria</taxon>
        <taxon>Bacillati</taxon>
        <taxon>Actinomycetota</taxon>
        <taxon>Thermoleophilia</taxon>
        <taxon>Gaiellales</taxon>
        <taxon>Gaiellaceae</taxon>
        <taxon>Gaiella</taxon>
    </lineage>
</organism>
<dbReference type="SUPFAM" id="SSF54197">
    <property type="entry name" value="HIT-like"/>
    <property type="match status" value="2"/>
</dbReference>
<dbReference type="InterPro" id="IPR036265">
    <property type="entry name" value="HIT-like_sf"/>
</dbReference>
<dbReference type="GO" id="GO:0008108">
    <property type="term" value="F:UDP-glucose:hexose-1-phosphate uridylyltransferase activity"/>
    <property type="evidence" value="ECO:0007669"/>
    <property type="project" value="InterPro"/>
</dbReference>
<dbReference type="GO" id="GO:0006012">
    <property type="term" value="P:galactose metabolic process"/>
    <property type="evidence" value="ECO:0007669"/>
    <property type="project" value="InterPro"/>
</dbReference>
<dbReference type="EMBL" id="QQZY01000005">
    <property type="protein sequence ID" value="RDI74076.1"/>
    <property type="molecule type" value="Genomic_DNA"/>
</dbReference>
<reference evidence="6" key="2">
    <citation type="journal article" date="2019" name="MicrobiologyOpen">
        <title>High-quality draft genome sequence of Gaiella occulta isolated from a 150 meter deep mineral water borehole and comparison with the genome sequences of other deep-branching lineages of the phylum Actinobacteria.</title>
        <authorList>
            <person name="Severino R."/>
            <person name="Froufe H.J.C."/>
            <person name="Barroso C."/>
            <person name="Albuquerque L."/>
            <person name="Lobo-da-Cunha A."/>
            <person name="da Costa M.S."/>
            <person name="Egas C."/>
        </authorList>
    </citation>
    <scope>NUCLEOTIDE SEQUENCE [LARGE SCALE GENOMIC DNA]</scope>
    <source>
        <strain evidence="6">F2-233</strain>
    </source>
</reference>
<keyword evidence="1 5" id="KW-0808">Transferase</keyword>
<evidence type="ECO:0000313" key="5">
    <source>
        <dbReference type="EMBL" id="RDI74076.1"/>
    </source>
</evidence>
<evidence type="ECO:0000256" key="1">
    <source>
        <dbReference type="ARBA" id="ARBA00022679"/>
    </source>
</evidence>
<gene>
    <name evidence="5" type="ORF">Gocc_2173</name>
</gene>
<evidence type="ECO:0000256" key="3">
    <source>
        <dbReference type="ARBA" id="ARBA00023277"/>
    </source>
</evidence>
<dbReference type="InterPro" id="IPR053177">
    <property type="entry name" value="ADP-glucose_phosphorylase"/>
</dbReference>
<dbReference type="PANTHER" id="PTHR42763">
    <property type="entry name" value="ADP-GLUCOSE PHOSPHORYLASE"/>
    <property type="match status" value="1"/>
</dbReference>
<protein>
    <submittedName>
        <fullName evidence="5">Galactose-1-phosphate uridylyltransferase</fullName>
    </submittedName>
</protein>
<name>A0A7M2YVH5_9ACTN</name>
<dbReference type="Pfam" id="PF01087">
    <property type="entry name" value="GalP_UDP_transf"/>
    <property type="match status" value="1"/>
</dbReference>
<dbReference type="Gene3D" id="3.30.428.10">
    <property type="entry name" value="HIT-like"/>
    <property type="match status" value="2"/>
</dbReference>
<evidence type="ECO:0000313" key="6">
    <source>
        <dbReference type="Proteomes" id="UP000254134"/>
    </source>
</evidence>
<evidence type="ECO:0000256" key="2">
    <source>
        <dbReference type="ARBA" id="ARBA00022695"/>
    </source>
</evidence>
<comment type="caution">
    <text evidence="5">The sequence shown here is derived from an EMBL/GenBank/DDBJ whole genome shotgun (WGS) entry which is preliminary data.</text>
</comment>
<reference evidence="5 6" key="1">
    <citation type="submission" date="2018-07" db="EMBL/GenBank/DDBJ databases">
        <title>High-quality-draft genome sequence of Gaiella occulta.</title>
        <authorList>
            <person name="Severino R."/>
            <person name="Froufe H.J.C."/>
            <person name="Rainey F.A."/>
            <person name="Barroso C."/>
            <person name="Albuquerque L."/>
            <person name="Lobo-Da-Cunha A."/>
            <person name="Da Costa M.S."/>
            <person name="Egas C."/>
        </authorList>
    </citation>
    <scope>NUCLEOTIDE SEQUENCE [LARGE SCALE GENOMIC DNA]</scope>
    <source>
        <strain evidence="5 6">F2-233</strain>
    </source>
</reference>
<keyword evidence="6" id="KW-1185">Reference proteome</keyword>
<feature type="domain" description="Galactose-1-phosphate uridyl transferase N-terminal" evidence="4">
    <location>
        <begin position="12"/>
        <end position="77"/>
    </location>
</feature>
<evidence type="ECO:0000259" key="4">
    <source>
        <dbReference type="Pfam" id="PF01087"/>
    </source>
</evidence>
<keyword evidence="2 5" id="KW-0548">Nucleotidyltransferase</keyword>
<dbReference type="PANTHER" id="PTHR42763:SF1">
    <property type="entry name" value="UDP-GLUCOSE--HEXOSE-1-PHOSPHATE URIDYLYLTRANSFERASE"/>
    <property type="match status" value="1"/>
</dbReference>
<dbReference type="RefSeq" id="WP_181813591.1">
    <property type="nucleotide sequence ID" value="NZ_QQZY01000005.1"/>
</dbReference>
<dbReference type="AlphaFoldDB" id="A0A7M2YVH5"/>
<dbReference type="InterPro" id="IPR005849">
    <property type="entry name" value="GalP_Utransf_N"/>
</dbReference>
<proteinExistence type="predicted"/>